<feature type="region of interest" description="Disordered" evidence="1">
    <location>
        <begin position="1"/>
        <end position="68"/>
    </location>
</feature>
<feature type="compositionally biased region" description="Acidic residues" evidence="1">
    <location>
        <begin position="14"/>
        <end position="31"/>
    </location>
</feature>
<organism evidence="2 3">
    <name type="scientific">Tieghemiomyces parasiticus</name>
    <dbReference type="NCBI Taxonomy" id="78921"/>
    <lineage>
        <taxon>Eukaryota</taxon>
        <taxon>Fungi</taxon>
        <taxon>Fungi incertae sedis</taxon>
        <taxon>Zoopagomycota</taxon>
        <taxon>Kickxellomycotina</taxon>
        <taxon>Dimargaritomycetes</taxon>
        <taxon>Dimargaritales</taxon>
        <taxon>Dimargaritaceae</taxon>
        <taxon>Tieghemiomyces</taxon>
    </lineage>
</organism>
<proteinExistence type="predicted"/>
<name>A0A9W7ZZ99_9FUNG</name>
<dbReference type="EMBL" id="JANBPT010000464">
    <property type="protein sequence ID" value="KAJ1919717.1"/>
    <property type="molecule type" value="Genomic_DNA"/>
</dbReference>
<sequence length="68" mass="7570">PEKKAKKASKSRDEDDDVSEVSGSEVEEDLSVMDKSNIIPESGGRGRRTTRGNRIDYRQFGPDPDDSE</sequence>
<dbReference type="Proteomes" id="UP001150569">
    <property type="component" value="Unassembled WGS sequence"/>
</dbReference>
<protein>
    <recommendedName>
        <fullName evidence="4">Histone chaperone domain-containing protein</fullName>
    </recommendedName>
</protein>
<gene>
    <name evidence="2" type="ORF">IWQ60_007169</name>
</gene>
<accession>A0A9W7ZZ99</accession>
<evidence type="ECO:0008006" key="4">
    <source>
        <dbReference type="Google" id="ProtNLM"/>
    </source>
</evidence>
<dbReference type="AlphaFoldDB" id="A0A9W7ZZ99"/>
<evidence type="ECO:0000313" key="3">
    <source>
        <dbReference type="Proteomes" id="UP001150569"/>
    </source>
</evidence>
<feature type="non-terminal residue" evidence="2">
    <location>
        <position position="1"/>
    </location>
</feature>
<comment type="caution">
    <text evidence="2">The sequence shown here is derived from an EMBL/GenBank/DDBJ whole genome shotgun (WGS) entry which is preliminary data.</text>
</comment>
<evidence type="ECO:0000313" key="2">
    <source>
        <dbReference type="EMBL" id="KAJ1919717.1"/>
    </source>
</evidence>
<keyword evidence="3" id="KW-1185">Reference proteome</keyword>
<reference evidence="2" key="1">
    <citation type="submission" date="2022-07" db="EMBL/GenBank/DDBJ databases">
        <title>Phylogenomic reconstructions and comparative analyses of Kickxellomycotina fungi.</title>
        <authorList>
            <person name="Reynolds N.K."/>
            <person name="Stajich J.E."/>
            <person name="Barry K."/>
            <person name="Grigoriev I.V."/>
            <person name="Crous P."/>
            <person name="Smith M.E."/>
        </authorList>
    </citation>
    <scope>NUCLEOTIDE SEQUENCE</scope>
    <source>
        <strain evidence="2">RSA 861</strain>
    </source>
</reference>
<evidence type="ECO:0000256" key="1">
    <source>
        <dbReference type="SAM" id="MobiDB-lite"/>
    </source>
</evidence>